<dbReference type="GO" id="GO:0002161">
    <property type="term" value="F:aminoacyl-tRNA deacylase activity"/>
    <property type="evidence" value="ECO:0007669"/>
    <property type="project" value="TreeGrafter"/>
</dbReference>
<evidence type="ECO:0000313" key="12">
    <source>
        <dbReference type="EMBL" id="HER43781.1"/>
    </source>
</evidence>
<dbReference type="EC" id="6.1.1.7" evidence="2 10"/>
<evidence type="ECO:0000256" key="10">
    <source>
        <dbReference type="NCBIfam" id="TIGR00344"/>
    </source>
</evidence>
<dbReference type="PANTHER" id="PTHR11777:SF9">
    <property type="entry name" value="ALANINE--TRNA LIGASE, CYTOPLASMIC"/>
    <property type="match status" value="1"/>
</dbReference>
<dbReference type="SUPFAM" id="SSF55681">
    <property type="entry name" value="Class II aaRS and biotin synthetases"/>
    <property type="match status" value="1"/>
</dbReference>
<dbReference type="InterPro" id="IPR018165">
    <property type="entry name" value="Ala-tRNA-synth_IIc_core"/>
</dbReference>
<dbReference type="GO" id="GO:0000049">
    <property type="term" value="F:tRNA binding"/>
    <property type="evidence" value="ECO:0007669"/>
    <property type="project" value="UniProtKB-KW"/>
</dbReference>
<keyword evidence="9" id="KW-0030">Aminoacyl-tRNA synthetase</keyword>
<keyword evidence="4 12" id="KW-0436">Ligase</keyword>
<dbReference type="PANTHER" id="PTHR11777">
    <property type="entry name" value="ALANYL-TRNA SYNTHETASE"/>
    <property type="match status" value="1"/>
</dbReference>
<dbReference type="FunFam" id="3.30.980.10:FF:000004">
    <property type="entry name" value="Alanine--tRNA ligase, cytoplasmic"/>
    <property type="match status" value="1"/>
</dbReference>
<dbReference type="GO" id="GO:0004813">
    <property type="term" value="F:alanine-tRNA ligase activity"/>
    <property type="evidence" value="ECO:0007669"/>
    <property type="project" value="UniProtKB-UniRule"/>
</dbReference>
<evidence type="ECO:0000256" key="2">
    <source>
        <dbReference type="ARBA" id="ARBA00013168"/>
    </source>
</evidence>
<dbReference type="PRINTS" id="PR00980">
    <property type="entry name" value="TRNASYNTHALA"/>
</dbReference>
<dbReference type="InterPro" id="IPR045864">
    <property type="entry name" value="aa-tRNA-synth_II/BPL/LPL"/>
</dbReference>
<keyword evidence="8" id="KW-0648">Protein biosynthesis</keyword>
<dbReference type="Proteomes" id="UP000886069">
    <property type="component" value="Unassembled WGS sequence"/>
</dbReference>
<dbReference type="GO" id="GO:0006419">
    <property type="term" value="P:alanyl-tRNA aminoacylation"/>
    <property type="evidence" value="ECO:0007669"/>
    <property type="project" value="UniProtKB-UniRule"/>
</dbReference>
<dbReference type="InterPro" id="IPR018163">
    <property type="entry name" value="Thr/Ala-tRNA-synth_IIc_edit"/>
</dbReference>
<evidence type="ECO:0000256" key="7">
    <source>
        <dbReference type="ARBA" id="ARBA00022884"/>
    </source>
</evidence>
<dbReference type="Gene3D" id="2.40.30.130">
    <property type="match status" value="1"/>
</dbReference>
<dbReference type="InterPro" id="IPR023033">
    <property type="entry name" value="Ala_tRNA_ligase_euk/bac"/>
</dbReference>
<dbReference type="GO" id="GO:0005829">
    <property type="term" value="C:cytosol"/>
    <property type="evidence" value="ECO:0007669"/>
    <property type="project" value="TreeGrafter"/>
</dbReference>
<dbReference type="AlphaFoldDB" id="A0A7V2AV02"/>
<evidence type="ECO:0000256" key="9">
    <source>
        <dbReference type="ARBA" id="ARBA00023146"/>
    </source>
</evidence>
<dbReference type="Pfam" id="PF01411">
    <property type="entry name" value="tRNA-synt_2c"/>
    <property type="match status" value="1"/>
</dbReference>
<dbReference type="SUPFAM" id="SSF50447">
    <property type="entry name" value="Translation proteins"/>
    <property type="match status" value="1"/>
</dbReference>
<name>A0A7V2AV02_UNCEI</name>
<evidence type="ECO:0000256" key="5">
    <source>
        <dbReference type="ARBA" id="ARBA00022741"/>
    </source>
</evidence>
<dbReference type="InterPro" id="IPR002318">
    <property type="entry name" value="Ala-tRNA-lgiase_IIc"/>
</dbReference>
<evidence type="ECO:0000256" key="1">
    <source>
        <dbReference type="ARBA" id="ARBA00008226"/>
    </source>
</evidence>
<dbReference type="SUPFAM" id="SSF101353">
    <property type="entry name" value="Putative anticodon-binding domain of alanyl-tRNA synthetase (AlaRS)"/>
    <property type="match status" value="1"/>
</dbReference>
<feature type="domain" description="Alanyl-transfer RNA synthetases family profile" evidence="11">
    <location>
        <begin position="1"/>
        <end position="604"/>
    </location>
</feature>
<dbReference type="Gene3D" id="3.30.930.10">
    <property type="entry name" value="Bira Bifunctional Protein, Domain 2"/>
    <property type="match status" value="1"/>
</dbReference>
<proteinExistence type="inferred from homology"/>
<dbReference type="Gene3D" id="3.30.980.10">
    <property type="entry name" value="Threonyl-trna Synthetase, Chain A, domain 2"/>
    <property type="match status" value="1"/>
</dbReference>
<protein>
    <recommendedName>
        <fullName evidence="2 10">Alanine--tRNA ligase</fullName>
        <ecNumber evidence="2 10">6.1.1.7</ecNumber>
    </recommendedName>
</protein>
<keyword evidence="7" id="KW-0694">RNA-binding</keyword>
<evidence type="ECO:0000256" key="6">
    <source>
        <dbReference type="ARBA" id="ARBA00022840"/>
    </source>
</evidence>
<reference evidence="12" key="1">
    <citation type="journal article" date="2020" name="mSystems">
        <title>Genome- and Community-Level Interaction Insights into Carbon Utilization and Element Cycling Functions of Hydrothermarchaeota in Hydrothermal Sediment.</title>
        <authorList>
            <person name="Zhou Z."/>
            <person name="Liu Y."/>
            <person name="Xu W."/>
            <person name="Pan J."/>
            <person name="Luo Z.H."/>
            <person name="Li M."/>
        </authorList>
    </citation>
    <scope>NUCLEOTIDE SEQUENCE [LARGE SCALE GENOMIC DNA]</scope>
    <source>
        <strain evidence="12">SpSt-1233</strain>
    </source>
</reference>
<evidence type="ECO:0000256" key="8">
    <source>
        <dbReference type="ARBA" id="ARBA00022917"/>
    </source>
</evidence>
<organism evidence="12">
    <name type="scientific">Eiseniibacteriota bacterium</name>
    <dbReference type="NCBI Taxonomy" id="2212470"/>
    <lineage>
        <taxon>Bacteria</taxon>
        <taxon>Candidatus Eiseniibacteriota</taxon>
    </lineage>
</organism>
<keyword evidence="3" id="KW-0820">tRNA-binding</keyword>
<sequence>VYPSDSLVPTGDASLLFTGAGMNQFKELFLGKGKREFTRAATCQKCLRTGDVENVGVTAKHHTFFEMLGNFSFGDYFKREAILWAWEYIVDTLGFDPARLCISVYKDDDEALGVWRKDVGVDSSKIYKFGAKENFWPSNAPTDGPNGPCGPCSEIFFDRGESVGCKSPSCAPDCDCDRFVEVWNLVFTQFDRQSDGTLIPLPQRNIDTGMGLERMASVMQGTATNYEIDIILPIIERLCKLTGAEYGRSAQDDRALRLMADHVRAVTFTVADGVSPGNEGRGYVVRRLIRRACLRAHRFGATEPVLYKVVETIVRQMKGPYPELLDSKPHVTEVLKAEEERFGRMLERTIPVVMDKLKEILAGGKPVISGEDAFRFYDTYGLPLEALQEMAQERGVLVDAEGFEREMERQRELARTGSKISSDIFGIANHPAADYAADSEFVGYDQTEVATKVLAVFEAEGDGLEVVLARCPFYGEGGGQIGDVGQLSWKGGSAEVFAVRRPPGVMVPVVRVTKGKLEAGAEVTARVDAEKRADTARNHTATHLLHAALREVLGSHAKQSGSYVSPEGLRFDFSHASALSPDEIRRVEDLVNGWVLENHPVKTV</sequence>
<evidence type="ECO:0000256" key="3">
    <source>
        <dbReference type="ARBA" id="ARBA00022555"/>
    </source>
</evidence>
<evidence type="ECO:0000259" key="11">
    <source>
        <dbReference type="PROSITE" id="PS50860"/>
    </source>
</evidence>
<gene>
    <name evidence="12" type="primary">alaS</name>
    <name evidence="12" type="ORF">ENO08_04915</name>
</gene>
<feature type="non-terminal residue" evidence="12">
    <location>
        <position position="1"/>
    </location>
</feature>
<comment type="similarity">
    <text evidence="1">Belongs to the class-II aminoacyl-tRNA synthetase family.</text>
</comment>
<accession>A0A7V2AV02</accession>
<dbReference type="CDD" id="cd00673">
    <property type="entry name" value="AlaRS_core"/>
    <property type="match status" value="1"/>
</dbReference>
<dbReference type="EMBL" id="DSEC01000345">
    <property type="protein sequence ID" value="HER43781.1"/>
    <property type="molecule type" value="Genomic_DNA"/>
</dbReference>
<dbReference type="HAMAP" id="MF_00036_B">
    <property type="entry name" value="Ala_tRNA_synth_B"/>
    <property type="match status" value="1"/>
</dbReference>
<evidence type="ECO:0000256" key="4">
    <source>
        <dbReference type="ARBA" id="ARBA00022598"/>
    </source>
</evidence>
<dbReference type="SUPFAM" id="SSF55186">
    <property type="entry name" value="ThrRS/AlaRS common domain"/>
    <property type="match status" value="1"/>
</dbReference>
<dbReference type="InterPro" id="IPR009000">
    <property type="entry name" value="Transl_B-barrel_sf"/>
</dbReference>
<comment type="caution">
    <text evidence="12">The sequence shown here is derived from an EMBL/GenBank/DDBJ whole genome shotgun (WGS) entry which is preliminary data.</text>
</comment>
<dbReference type="NCBIfam" id="TIGR00344">
    <property type="entry name" value="alaS"/>
    <property type="match status" value="1"/>
</dbReference>
<keyword evidence="5" id="KW-0547">Nucleotide-binding</keyword>
<dbReference type="PROSITE" id="PS50860">
    <property type="entry name" value="AA_TRNA_LIGASE_II_ALA"/>
    <property type="match status" value="1"/>
</dbReference>
<dbReference type="InterPro" id="IPR050058">
    <property type="entry name" value="Ala-tRNA_ligase"/>
</dbReference>
<feature type="non-terminal residue" evidence="12">
    <location>
        <position position="604"/>
    </location>
</feature>
<dbReference type="InterPro" id="IPR018164">
    <property type="entry name" value="Ala-tRNA-synth_IIc_N"/>
</dbReference>
<keyword evidence="6" id="KW-0067">ATP-binding</keyword>
<dbReference type="GO" id="GO:0005524">
    <property type="term" value="F:ATP binding"/>
    <property type="evidence" value="ECO:0007669"/>
    <property type="project" value="UniProtKB-KW"/>
</dbReference>
<dbReference type="InterPro" id="IPR018162">
    <property type="entry name" value="Ala-tRNA-ligase_IIc_anticod-bd"/>
</dbReference>